<proteinExistence type="predicted"/>
<dbReference type="RefSeq" id="WP_369776538.1">
    <property type="nucleotide sequence ID" value="NZ_CP165727.1"/>
</dbReference>
<protein>
    <submittedName>
        <fullName evidence="4">DUF6286 domain-containing protein</fullName>
    </submittedName>
</protein>
<evidence type="ECO:0000259" key="3">
    <source>
        <dbReference type="Pfam" id="PF19803"/>
    </source>
</evidence>
<evidence type="ECO:0000256" key="2">
    <source>
        <dbReference type="SAM" id="Phobius"/>
    </source>
</evidence>
<evidence type="ECO:0000256" key="1">
    <source>
        <dbReference type="SAM" id="MobiDB-lite"/>
    </source>
</evidence>
<reference evidence="4" key="1">
    <citation type="submission" date="2024-08" db="EMBL/GenBank/DDBJ databases">
        <authorList>
            <person name="Yu S.T."/>
        </authorList>
    </citation>
    <scope>NUCLEOTIDE SEQUENCE</scope>
    <source>
        <strain evidence="4">R33</strain>
    </source>
</reference>
<dbReference type="Pfam" id="PF19803">
    <property type="entry name" value="DUF6286"/>
    <property type="match status" value="1"/>
</dbReference>
<keyword evidence="2" id="KW-0472">Membrane</keyword>
<gene>
    <name evidence="4" type="ORF">AB5J51_02030</name>
</gene>
<dbReference type="EMBL" id="CP165727">
    <property type="protein sequence ID" value="XDV61805.1"/>
    <property type="molecule type" value="Genomic_DNA"/>
</dbReference>
<accession>A0AB39XV83</accession>
<feature type="transmembrane region" description="Helical" evidence="2">
    <location>
        <begin position="49"/>
        <end position="67"/>
    </location>
</feature>
<keyword evidence="2" id="KW-1133">Transmembrane helix</keyword>
<evidence type="ECO:0000313" key="4">
    <source>
        <dbReference type="EMBL" id="XDV61805.1"/>
    </source>
</evidence>
<sequence length="216" mass="23638">MEREQDPPAEKEQPTETDEATSRTVGLLDEQPQAGPRSAARRPWSARRIPAAVVGLIIAVAAGALLFDVVRVRAGQAAAGWRRRLAEELASRPLDDPAMQIGAALIAVLGLWLIILALSPGLRRQLPLETPDASMHPVLDRGAAELKLRDAAMRVPGVSAAKVRFFQHRVQVRANVRFRDPVDVKADLLAALREALDRLALARPPSLDVRVRPHRK</sequence>
<feature type="region of interest" description="Disordered" evidence="1">
    <location>
        <begin position="1"/>
        <end position="42"/>
    </location>
</feature>
<keyword evidence="2" id="KW-0812">Transmembrane</keyword>
<dbReference type="InterPro" id="IPR046253">
    <property type="entry name" value="DUF6286"/>
</dbReference>
<organism evidence="4">
    <name type="scientific">Streptomyces sp. R33</name>
    <dbReference type="NCBI Taxonomy" id="3238629"/>
    <lineage>
        <taxon>Bacteria</taxon>
        <taxon>Bacillati</taxon>
        <taxon>Actinomycetota</taxon>
        <taxon>Actinomycetes</taxon>
        <taxon>Kitasatosporales</taxon>
        <taxon>Streptomycetaceae</taxon>
        <taxon>Streptomyces</taxon>
    </lineage>
</organism>
<name>A0AB39XV83_9ACTN</name>
<dbReference type="AlphaFoldDB" id="A0AB39XV83"/>
<feature type="domain" description="DUF6286" evidence="3">
    <location>
        <begin position="108"/>
        <end position="212"/>
    </location>
</feature>
<feature type="compositionally biased region" description="Basic and acidic residues" evidence="1">
    <location>
        <begin position="1"/>
        <end position="14"/>
    </location>
</feature>
<feature type="transmembrane region" description="Helical" evidence="2">
    <location>
        <begin position="98"/>
        <end position="118"/>
    </location>
</feature>